<dbReference type="SUPFAM" id="SSF51735">
    <property type="entry name" value="NAD(P)-binding Rossmann-fold domains"/>
    <property type="match status" value="1"/>
</dbReference>
<dbReference type="Pfam" id="PF00107">
    <property type="entry name" value="ADH_zinc_N"/>
    <property type="match status" value="1"/>
</dbReference>
<organism evidence="4 5">
    <name type="scientific">Halomarina halobia</name>
    <dbReference type="NCBI Taxonomy" id="3033386"/>
    <lineage>
        <taxon>Archaea</taxon>
        <taxon>Methanobacteriati</taxon>
        <taxon>Methanobacteriota</taxon>
        <taxon>Stenosarchaea group</taxon>
        <taxon>Halobacteria</taxon>
        <taxon>Halobacteriales</taxon>
        <taxon>Natronomonadaceae</taxon>
        <taxon>Halomarina</taxon>
    </lineage>
</organism>
<dbReference type="RefSeq" id="WP_276306236.1">
    <property type="nucleotide sequence ID" value="NZ_CP119993.1"/>
</dbReference>
<keyword evidence="5" id="KW-1185">Reference proteome</keyword>
<dbReference type="GO" id="GO:0051262">
    <property type="term" value="P:protein tetramerization"/>
    <property type="evidence" value="ECO:0007669"/>
    <property type="project" value="UniProtKB-ARBA"/>
</dbReference>
<dbReference type="Gene3D" id="3.40.50.720">
    <property type="entry name" value="NAD(P)-binding Rossmann-like Domain"/>
    <property type="match status" value="1"/>
</dbReference>
<dbReference type="GO" id="GO:0030554">
    <property type="term" value="F:adenyl nucleotide binding"/>
    <property type="evidence" value="ECO:0007669"/>
    <property type="project" value="UniProtKB-ARBA"/>
</dbReference>
<proteinExistence type="predicted"/>
<evidence type="ECO:0000313" key="5">
    <source>
        <dbReference type="Proteomes" id="UP001596547"/>
    </source>
</evidence>
<dbReference type="GO" id="GO:0044281">
    <property type="term" value="P:small molecule metabolic process"/>
    <property type="evidence" value="ECO:0007669"/>
    <property type="project" value="UniProtKB-ARBA"/>
</dbReference>
<reference evidence="4 5" key="1">
    <citation type="journal article" date="2019" name="Int. J. Syst. Evol. Microbiol.">
        <title>The Global Catalogue of Microorganisms (GCM) 10K type strain sequencing project: providing services to taxonomists for standard genome sequencing and annotation.</title>
        <authorList>
            <consortium name="The Broad Institute Genomics Platform"/>
            <consortium name="The Broad Institute Genome Sequencing Center for Infectious Disease"/>
            <person name="Wu L."/>
            <person name="Ma J."/>
        </authorList>
    </citation>
    <scope>NUCLEOTIDE SEQUENCE [LARGE SCALE GENOMIC DNA]</scope>
    <source>
        <strain evidence="4 5">PSR21</strain>
    </source>
</reference>
<evidence type="ECO:0000259" key="3">
    <source>
        <dbReference type="Pfam" id="PF08240"/>
    </source>
</evidence>
<dbReference type="Proteomes" id="UP001596547">
    <property type="component" value="Unassembled WGS sequence"/>
</dbReference>
<evidence type="ECO:0000259" key="2">
    <source>
        <dbReference type="Pfam" id="PF00107"/>
    </source>
</evidence>
<dbReference type="SUPFAM" id="SSF50129">
    <property type="entry name" value="GroES-like"/>
    <property type="match status" value="1"/>
</dbReference>
<dbReference type="GeneID" id="79317892"/>
<protein>
    <submittedName>
        <fullName evidence="4">Zinc-binding dehydrogenase</fullName>
    </submittedName>
</protein>
<dbReference type="AlphaFoldDB" id="A0ABD6AF87"/>
<dbReference type="PANTHER" id="PTHR43401:SF2">
    <property type="entry name" value="L-THREONINE 3-DEHYDROGENASE"/>
    <property type="match status" value="1"/>
</dbReference>
<gene>
    <name evidence="4" type="ORF">ACFQPE_19285</name>
</gene>
<dbReference type="InterPro" id="IPR013154">
    <property type="entry name" value="ADH-like_N"/>
</dbReference>
<dbReference type="Gene3D" id="3.90.180.10">
    <property type="entry name" value="Medium-chain alcohol dehydrogenases, catalytic domain"/>
    <property type="match status" value="1"/>
</dbReference>
<dbReference type="InterPro" id="IPR036291">
    <property type="entry name" value="NAD(P)-bd_dom_sf"/>
</dbReference>
<name>A0ABD6AF87_9EURY</name>
<feature type="domain" description="Alcohol dehydrogenase-like N-terminal" evidence="3">
    <location>
        <begin position="23"/>
        <end position="140"/>
    </location>
</feature>
<keyword evidence="1" id="KW-0560">Oxidoreductase</keyword>
<dbReference type="GO" id="GO:0043168">
    <property type="term" value="F:anion binding"/>
    <property type="evidence" value="ECO:0007669"/>
    <property type="project" value="UniProtKB-ARBA"/>
</dbReference>
<dbReference type="InterPro" id="IPR011032">
    <property type="entry name" value="GroES-like_sf"/>
</dbReference>
<dbReference type="GO" id="GO:0016616">
    <property type="term" value="F:oxidoreductase activity, acting on the CH-OH group of donors, NAD or NADP as acceptor"/>
    <property type="evidence" value="ECO:0007669"/>
    <property type="project" value="UniProtKB-ARBA"/>
</dbReference>
<feature type="domain" description="Alcohol dehydrogenase-like C-terminal" evidence="2">
    <location>
        <begin position="183"/>
        <end position="309"/>
    </location>
</feature>
<dbReference type="EMBL" id="JBHTBF010000003">
    <property type="protein sequence ID" value="MFC7318922.1"/>
    <property type="molecule type" value="Genomic_DNA"/>
</dbReference>
<accession>A0ABD6AF87</accession>
<comment type="caution">
    <text evidence="4">The sequence shown here is derived from an EMBL/GenBank/DDBJ whole genome shotgun (WGS) entry which is preliminary data.</text>
</comment>
<evidence type="ECO:0000313" key="4">
    <source>
        <dbReference type="EMBL" id="MFC7318922.1"/>
    </source>
</evidence>
<dbReference type="Pfam" id="PF08240">
    <property type="entry name" value="ADH_N"/>
    <property type="match status" value="1"/>
</dbReference>
<dbReference type="InterPro" id="IPR013149">
    <property type="entry name" value="ADH-like_C"/>
</dbReference>
<dbReference type="PANTHER" id="PTHR43401">
    <property type="entry name" value="L-THREONINE 3-DEHYDROGENASE"/>
    <property type="match status" value="1"/>
</dbReference>
<sequence length="356" mass="37102">MVLSEPGRLEQVAFPVPDVADEGAILEVEAASVCGTDLSLYKGTSNMGVLPVVLGHEVAGTIVDGAAETLDRWGVGVGDRVSPEPYLPCNDCGDCLQGHYHMCSEGRLYGITLPTHVKPSLWGGYGEYMYLHPKSRVHAVSDDISPKAACLSSVIGNGVRWISRKGKVSPGDSVAIVGPGAQGLASTIVAKEAGADPLVVMGLSADEKNLEVGEAVGATHTLYTDEDDVAERAIDIAGGSGFDVVVVTAPAEAAVHLAIDVVRPRGRLVQVGLLGSDASIPLDNIVGDEITLLGGRGQAGDVEKAMNVLERNADDVARINTHTFAIAEAETAIHRQLPGEQFDPDIVHAVLVPGEI</sequence>
<dbReference type="InterPro" id="IPR050129">
    <property type="entry name" value="Zn_alcohol_dh"/>
</dbReference>
<evidence type="ECO:0000256" key="1">
    <source>
        <dbReference type="ARBA" id="ARBA00023002"/>
    </source>
</evidence>